<proteinExistence type="predicted"/>
<evidence type="ECO:0000256" key="1">
    <source>
        <dbReference type="SAM" id="MobiDB-lite"/>
    </source>
</evidence>
<gene>
    <name evidence="2" type="ORF">AVDCRST_MAG19-4507</name>
</gene>
<protein>
    <submittedName>
        <fullName evidence="2">Uncharacterized protein</fullName>
    </submittedName>
</protein>
<dbReference type="EMBL" id="CADCWL010000249">
    <property type="protein sequence ID" value="CAA9585186.1"/>
    <property type="molecule type" value="Genomic_DNA"/>
</dbReference>
<sequence length="76" mass="8402">MTTHPAGLEADAHGRAMDPDTTESDLLGLIGAHATHLARWADDPREEHERQDRAMLRGAMRAWLERTEANGGETAR</sequence>
<evidence type="ECO:0000313" key="2">
    <source>
        <dbReference type="EMBL" id="CAA9585186.1"/>
    </source>
</evidence>
<dbReference type="AlphaFoldDB" id="A0A6J4VQY3"/>
<accession>A0A6J4VQY3</accession>
<name>A0A6J4VQY3_9BACT</name>
<feature type="region of interest" description="Disordered" evidence="1">
    <location>
        <begin position="1"/>
        <end position="23"/>
    </location>
</feature>
<organism evidence="2">
    <name type="scientific">uncultured Thermomicrobiales bacterium</name>
    <dbReference type="NCBI Taxonomy" id="1645740"/>
    <lineage>
        <taxon>Bacteria</taxon>
        <taxon>Pseudomonadati</taxon>
        <taxon>Thermomicrobiota</taxon>
        <taxon>Thermomicrobia</taxon>
        <taxon>Thermomicrobiales</taxon>
        <taxon>environmental samples</taxon>
    </lineage>
</organism>
<reference evidence="2" key="1">
    <citation type="submission" date="2020-02" db="EMBL/GenBank/DDBJ databases">
        <authorList>
            <person name="Meier V. D."/>
        </authorList>
    </citation>
    <scope>NUCLEOTIDE SEQUENCE</scope>
    <source>
        <strain evidence="2">AVDCRST_MAG19</strain>
    </source>
</reference>